<evidence type="ECO:0000313" key="1">
    <source>
        <dbReference type="EMBL" id="GBP19283.1"/>
    </source>
</evidence>
<gene>
    <name evidence="1" type="ORF">EVAR_79883_1</name>
</gene>
<protein>
    <recommendedName>
        <fullName evidence="3">Nucleic-acid-binding protein from transposon X-element</fullName>
    </recommendedName>
</protein>
<sequence length="215" mass="24138">MRGVPKDIPIDEVKEDLLSQHLLVQSIRRIQNRFREPHDLVLVSGTAEANDKMTKAAFFKSGAYVSSPALKRCIPTNAPYPGSAITATQCTHNKDTDGPPACVLCKQKGHTANYLGCPRAPKRAHPPEKVAPRLDAARARCLINAKLRLRSEGTMQRPAHCCDDESCLRTPENDAAVRVFSYDRTFQRWRAQTNLCLQTVVMMDRVFEHQKTMQP</sequence>
<dbReference type="AlphaFoldDB" id="A0A4C1TYY4"/>
<name>A0A4C1TYY4_EUMVA</name>
<evidence type="ECO:0000313" key="2">
    <source>
        <dbReference type="Proteomes" id="UP000299102"/>
    </source>
</evidence>
<comment type="caution">
    <text evidence="1">The sequence shown here is derived from an EMBL/GenBank/DDBJ whole genome shotgun (WGS) entry which is preliminary data.</text>
</comment>
<reference evidence="1 2" key="1">
    <citation type="journal article" date="2019" name="Commun. Biol.">
        <title>The bagworm genome reveals a unique fibroin gene that provides high tensile strength.</title>
        <authorList>
            <person name="Kono N."/>
            <person name="Nakamura H."/>
            <person name="Ohtoshi R."/>
            <person name="Tomita M."/>
            <person name="Numata K."/>
            <person name="Arakawa K."/>
        </authorList>
    </citation>
    <scope>NUCLEOTIDE SEQUENCE [LARGE SCALE GENOMIC DNA]</scope>
</reference>
<evidence type="ECO:0008006" key="3">
    <source>
        <dbReference type="Google" id="ProtNLM"/>
    </source>
</evidence>
<dbReference type="EMBL" id="BGZK01000106">
    <property type="protein sequence ID" value="GBP19283.1"/>
    <property type="molecule type" value="Genomic_DNA"/>
</dbReference>
<organism evidence="1 2">
    <name type="scientific">Eumeta variegata</name>
    <name type="common">Bagworm moth</name>
    <name type="synonym">Eumeta japonica</name>
    <dbReference type="NCBI Taxonomy" id="151549"/>
    <lineage>
        <taxon>Eukaryota</taxon>
        <taxon>Metazoa</taxon>
        <taxon>Ecdysozoa</taxon>
        <taxon>Arthropoda</taxon>
        <taxon>Hexapoda</taxon>
        <taxon>Insecta</taxon>
        <taxon>Pterygota</taxon>
        <taxon>Neoptera</taxon>
        <taxon>Endopterygota</taxon>
        <taxon>Lepidoptera</taxon>
        <taxon>Glossata</taxon>
        <taxon>Ditrysia</taxon>
        <taxon>Tineoidea</taxon>
        <taxon>Psychidae</taxon>
        <taxon>Oiketicinae</taxon>
        <taxon>Eumeta</taxon>
    </lineage>
</organism>
<keyword evidence="2" id="KW-1185">Reference proteome</keyword>
<dbReference type="OrthoDB" id="8123886at2759"/>
<dbReference type="Proteomes" id="UP000299102">
    <property type="component" value="Unassembled WGS sequence"/>
</dbReference>
<accession>A0A4C1TYY4</accession>
<proteinExistence type="predicted"/>